<proteinExistence type="predicted"/>
<accession>A0A6C0I7J1</accession>
<reference evidence="2" key="1">
    <citation type="journal article" date="2020" name="Nature">
        <title>Giant virus diversity and host interactions through global metagenomics.</title>
        <authorList>
            <person name="Schulz F."/>
            <person name="Roux S."/>
            <person name="Paez-Espino D."/>
            <person name="Jungbluth S."/>
            <person name="Walsh D.A."/>
            <person name="Denef V.J."/>
            <person name="McMahon K.D."/>
            <person name="Konstantinidis K.T."/>
            <person name="Eloe-Fadrosh E.A."/>
            <person name="Kyrpides N.C."/>
            <person name="Woyke T."/>
        </authorList>
    </citation>
    <scope>NUCLEOTIDE SEQUENCE</scope>
    <source>
        <strain evidence="2">GVMAG-M-3300023184-51</strain>
    </source>
</reference>
<feature type="region of interest" description="Disordered" evidence="1">
    <location>
        <begin position="158"/>
        <end position="177"/>
    </location>
</feature>
<protein>
    <submittedName>
        <fullName evidence="2">Uncharacterized protein</fullName>
    </submittedName>
</protein>
<organism evidence="2">
    <name type="scientific">viral metagenome</name>
    <dbReference type="NCBI Taxonomy" id="1070528"/>
    <lineage>
        <taxon>unclassified sequences</taxon>
        <taxon>metagenomes</taxon>
        <taxon>organismal metagenomes</taxon>
    </lineage>
</organism>
<name>A0A6C0I7J1_9ZZZZ</name>
<feature type="compositionally biased region" description="Polar residues" evidence="1">
    <location>
        <begin position="165"/>
        <end position="177"/>
    </location>
</feature>
<evidence type="ECO:0000313" key="2">
    <source>
        <dbReference type="EMBL" id="QHT88560.1"/>
    </source>
</evidence>
<evidence type="ECO:0000256" key="1">
    <source>
        <dbReference type="SAM" id="MobiDB-lite"/>
    </source>
</evidence>
<dbReference type="AlphaFoldDB" id="A0A6C0I7J1"/>
<dbReference type="EMBL" id="MN740119">
    <property type="protein sequence ID" value="QHT88560.1"/>
    <property type="molecule type" value="Genomic_DNA"/>
</dbReference>
<sequence length="177" mass="20073">MNTTEQDTSITNKGNNSNVCNELNSIKYKSMLINGSSWNEPKSASNLTNLDKFLENEKISNSNEPWSKLDKTAKTRKLLSFAEKYKTEQNLSDAEYSKLVAFFKECLDKKKLQRVKDVVYDKETGEIKELPALHFNKPTIHFTLKNIDKRVSTIKSLAPKKKSGTAKNTSVNDSDSD</sequence>